<gene>
    <name evidence="3" type="ORF">GCM10011511_34710</name>
</gene>
<keyword evidence="1 3" id="KW-0436">Ligase</keyword>
<evidence type="ECO:0000313" key="4">
    <source>
        <dbReference type="Proteomes" id="UP000607559"/>
    </source>
</evidence>
<dbReference type="GO" id="GO:0005737">
    <property type="term" value="C:cytoplasm"/>
    <property type="evidence" value="ECO:0007669"/>
    <property type="project" value="TreeGrafter"/>
</dbReference>
<dbReference type="PROSITE" id="PS51733">
    <property type="entry name" value="BPL_LPL_CATALYTIC"/>
    <property type="match status" value="1"/>
</dbReference>
<reference evidence="3" key="1">
    <citation type="journal article" date="2014" name="Int. J. Syst. Evol. Microbiol.">
        <title>Complete genome sequence of Corynebacterium casei LMG S-19264T (=DSM 44701T), isolated from a smear-ripened cheese.</title>
        <authorList>
            <consortium name="US DOE Joint Genome Institute (JGI-PGF)"/>
            <person name="Walter F."/>
            <person name="Albersmeier A."/>
            <person name="Kalinowski J."/>
            <person name="Ruckert C."/>
        </authorList>
    </citation>
    <scope>NUCLEOTIDE SEQUENCE</scope>
    <source>
        <strain evidence="3">CGMCC 1.15448</strain>
    </source>
</reference>
<evidence type="ECO:0000256" key="1">
    <source>
        <dbReference type="ARBA" id="ARBA00022598"/>
    </source>
</evidence>
<dbReference type="CDD" id="cd16442">
    <property type="entry name" value="BPL"/>
    <property type="match status" value="1"/>
</dbReference>
<dbReference type="GO" id="GO:0004077">
    <property type="term" value="F:biotin--[biotin carboxyl-carrier protein] ligase activity"/>
    <property type="evidence" value="ECO:0007669"/>
    <property type="project" value="InterPro"/>
</dbReference>
<dbReference type="AlphaFoldDB" id="A0A8J2XU30"/>
<dbReference type="Gene3D" id="3.30.930.10">
    <property type="entry name" value="Bira Bifunctional Protein, Domain 2"/>
    <property type="match status" value="1"/>
</dbReference>
<dbReference type="SUPFAM" id="SSF55681">
    <property type="entry name" value="Class II aaRS and biotin synthetases"/>
    <property type="match status" value="1"/>
</dbReference>
<feature type="domain" description="BPL/LPL catalytic" evidence="2">
    <location>
        <begin position="1"/>
        <end position="182"/>
    </location>
</feature>
<sequence>MAIGHAFIELESVDSTNNYAMARAVAGAAPHGTLIFAHDQWAGKGQRGREWSSKPGENIILSAVLEPVALPVSATFRLSVAVALACHDLFSRYAGEATTIKWPNDLYWNDRKAGGILIENHFKGDRWLYAIAGMGININQVEFPSTARNPVSLRQITGKPFDSLQLARELGVFLDERYAGLEAGDAAVQLQQYNQHLYGRGREVRLKKDNAVFKTVVQGVTAQGMLLTKDVLEREFAFGEVEWLI</sequence>
<dbReference type="RefSeq" id="WP_229688970.1">
    <property type="nucleotide sequence ID" value="NZ_BMJC01000003.1"/>
</dbReference>
<name>A0A8J2XU30_9BACT</name>
<dbReference type="Pfam" id="PF03099">
    <property type="entry name" value="BPL_LplA_LipB"/>
    <property type="match status" value="1"/>
</dbReference>
<dbReference type="PANTHER" id="PTHR12835:SF5">
    <property type="entry name" value="BIOTIN--PROTEIN LIGASE"/>
    <property type="match status" value="1"/>
</dbReference>
<evidence type="ECO:0000313" key="3">
    <source>
        <dbReference type="EMBL" id="GGB08219.1"/>
    </source>
</evidence>
<organism evidence="3 4">
    <name type="scientific">Puia dinghuensis</name>
    <dbReference type="NCBI Taxonomy" id="1792502"/>
    <lineage>
        <taxon>Bacteria</taxon>
        <taxon>Pseudomonadati</taxon>
        <taxon>Bacteroidota</taxon>
        <taxon>Chitinophagia</taxon>
        <taxon>Chitinophagales</taxon>
        <taxon>Chitinophagaceae</taxon>
        <taxon>Puia</taxon>
    </lineage>
</organism>
<dbReference type="InterPro" id="IPR045864">
    <property type="entry name" value="aa-tRNA-synth_II/BPL/LPL"/>
</dbReference>
<dbReference type="PANTHER" id="PTHR12835">
    <property type="entry name" value="BIOTIN PROTEIN LIGASE"/>
    <property type="match status" value="1"/>
</dbReference>
<keyword evidence="4" id="KW-1185">Reference proteome</keyword>
<accession>A0A8J2XU30</accession>
<dbReference type="EMBL" id="BMJC01000003">
    <property type="protein sequence ID" value="GGB08219.1"/>
    <property type="molecule type" value="Genomic_DNA"/>
</dbReference>
<reference evidence="3" key="2">
    <citation type="submission" date="2020-09" db="EMBL/GenBank/DDBJ databases">
        <authorList>
            <person name="Sun Q."/>
            <person name="Zhou Y."/>
        </authorList>
    </citation>
    <scope>NUCLEOTIDE SEQUENCE</scope>
    <source>
        <strain evidence="3">CGMCC 1.15448</strain>
    </source>
</reference>
<protein>
    <submittedName>
        <fullName evidence="3">Biotin--[acetyl-CoA-carboxylase] ligase</fullName>
    </submittedName>
</protein>
<comment type="caution">
    <text evidence="3">The sequence shown here is derived from an EMBL/GenBank/DDBJ whole genome shotgun (WGS) entry which is preliminary data.</text>
</comment>
<evidence type="ECO:0000259" key="2">
    <source>
        <dbReference type="PROSITE" id="PS51733"/>
    </source>
</evidence>
<dbReference type="Proteomes" id="UP000607559">
    <property type="component" value="Unassembled WGS sequence"/>
</dbReference>
<dbReference type="InterPro" id="IPR004143">
    <property type="entry name" value="BPL_LPL_catalytic"/>
</dbReference>
<dbReference type="InterPro" id="IPR004408">
    <property type="entry name" value="Biotin_CoA_COase_ligase"/>
</dbReference>
<dbReference type="NCBIfam" id="TIGR00121">
    <property type="entry name" value="birA_ligase"/>
    <property type="match status" value="1"/>
</dbReference>
<proteinExistence type="predicted"/>